<dbReference type="InterPro" id="IPR036589">
    <property type="entry name" value="HCY_dom_sf"/>
</dbReference>
<keyword evidence="1 5" id="KW-0489">Methyltransferase</keyword>
<evidence type="ECO:0000256" key="4">
    <source>
        <dbReference type="ARBA" id="ARBA00022833"/>
    </source>
</evidence>
<evidence type="ECO:0000256" key="5">
    <source>
        <dbReference type="PROSITE-ProRule" id="PRU00333"/>
    </source>
</evidence>
<reference evidence="8" key="2">
    <citation type="submission" date="2015-01" db="EMBL/GenBank/DDBJ databases">
        <title>Evolutionary Origins and Diversification of the Mycorrhizal Mutualists.</title>
        <authorList>
            <consortium name="DOE Joint Genome Institute"/>
            <consortium name="Mycorrhizal Genomics Consortium"/>
            <person name="Kohler A."/>
            <person name="Kuo A."/>
            <person name="Nagy L.G."/>
            <person name="Floudas D."/>
            <person name="Copeland A."/>
            <person name="Barry K.W."/>
            <person name="Cichocki N."/>
            <person name="Veneault-Fourrey C."/>
            <person name="LaButti K."/>
            <person name="Lindquist E.A."/>
            <person name="Lipzen A."/>
            <person name="Lundell T."/>
            <person name="Morin E."/>
            <person name="Murat C."/>
            <person name="Riley R."/>
            <person name="Ohm R."/>
            <person name="Sun H."/>
            <person name="Tunlid A."/>
            <person name="Henrissat B."/>
            <person name="Grigoriev I.V."/>
            <person name="Hibbett D.S."/>
            <person name="Martin F."/>
        </authorList>
    </citation>
    <scope>NUCLEOTIDE SEQUENCE [LARGE SCALE GENOMIC DNA]</scope>
    <source>
        <strain evidence="8">Foug A</strain>
    </source>
</reference>
<feature type="binding site" evidence="5">
    <location>
        <position position="355"/>
    </location>
    <ligand>
        <name>Zn(2+)</name>
        <dbReference type="ChEBI" id="CHEBI:29105"/>
    </ligand>
</feature>
<feature type="domain" description="Hcy-binding" evidence="6">
    <location>
        <begin position="3"/>
        <end position="369"/>
    </location>
</feature>
<organism evidence="7 8">
    <name type="scientific">Scleroderma citrinum Foug A</name>
    <dbReference type="NCBI Taxonomy" id="1036808"/>
    <lineage>
        <taxon>Eukaryota</taxon>
        <taxon>Fungi</taxon>
        <taxon>Dikarya</taxon>
        <taxon>Basidiomycota</taxon>
        <taxon>Agaricomycotina</taxon>
        <taxon>Agaricomycetes</taxon>
        <taxon>Agaricomycetidae</taxon>
        <taxon>Boletales</taxon>
        <taxon>Sclerodermatineae</taxon>
        <taxon>Sclerodermataceae</taxon>
        <taxon>Scleroderma</taxon>
    </lineage>
</organism>
<dbReference type="SUPFAM" id="SSF82282">
    <property type="entry name" value="Homocysteine S-methyltransferase"/>
    <property type="match status" value="1"/>
</dbReference>
<dbReference type="STRING" id="1036808.A0A0C3EA91"/>
<dbReference type="Proteomes" id="UP000053989">
    <property type="component" value="Unassembled WGS sequence"/>
</dbReference>
<dbReference type="Gene3D" id="3.20.20.330">
    <property type="entry name" value="Homocysteine-binding-like domain"/>
    <property type="match status" value="1"/>
</dbReference>
<dbReference type="Pfam" id="PF02574">
    <property type="entry name" value="S-methyl_trans"/>
    <property type="match status" value="1"/>
</dbReference>
<comment type="cofactor">
    <cofactor evidence="5">
        <name>Zn(2+)</name>
        <dbReference type="ChEBI" id="CHEBI:29105"/>
    </cofactor>
</comment>
<dbReference type="PANTHER" id="PTHR46015">
    <property type="entry name" value="ZGC:172121"/>
    <property type="match status" value="1"/>
</dbReference>
<dbReference type="InterPro" id="IPR003726">
    <property type="entry name" value="HCY_dom"/>
</dbReference>
<feature type="binding site" evidence="5">
    <location>
        <position position="354"/>
    </location>
    <ligand>
        <name>Zn(2+)</name>
        <dbReference type="ChEBI" id="CHEBI:29105"/>
    </ligand>
</feature>
<keyword evidence="3 5" id="KW-0479">Metal-binding</keyword>
<dbReference type="OrthoDB" id="261426at2759"/>
<sequence length="369" mass="40781">MSYPQLSEIYDDHVNLADGGLGLVLEDKFGLQIAHTPLWSTRAVLDNKAQEPQALLQAHLAFLRAGARTLLTSTYQASFSTFEREGYDRKRALELMSSAVAIADKARSQYSYENTTENIRIVLSLGPFGSTVSPMQDYGGIYPPPYGPRAYTDNGENITSFGDDTIGKEKSIQALAEFHAERVLAYAENDQTWDTIDVIGFETLTLVREVTAIRRAVTIVEDTLRERKKRTKPWWITAVFPDGRCPETSVPKGDSIPVEEVAAAMMRDEISDGRPLAKPDGVGINCTEVQFLPALVGDFMQVAQHAFGQEAKWPWLILKPNGTGGNAETWAMDMARNVVNMWGIGWSGMIVGGCCKATPEFIEALHTRV</sequence>
<keyword evidence="4 5" id="KW-0862">Zinc</keyword>
<evidence type="ECO:0000256" key="3">
    <source>
        <dbReference type="ARBA" id="ARBA00022723"/>
    </source>
</evidence>
<gene>
    <name evidence="7" type="ORF">SCLCIDRAFT_13051</name>
</gene>
<keyword evidence="8" id="KW-1185">Reference proteome</keyword>
<reference evidence="7 8" key="1">
    <citation type="submission" date="2014-04" db="EMBL/GenBank/DDBJ databases">
        <authorList>
            <consortium name="DOE Joint Genome Institute"/>
            <person name="Kuo A."/>
            <person name="Kohler A."/>
            <person name="Nagy L.G."/>
            <person name="Floudas D."/>
            <person name="Copeland A."/>
            <person name="Barry K.W."/>
            <person name="Cichocki N."/>
            <person name="Veneault-Fourrey C."/>
            <person name="LaButti K."/>
            <person name="Lindquist E.A."/>
            <person name="Lipzen A."/>
            <person name="Lundell T."/>
            <person name="Morin E."/>
            <person name="Murat C."/>
            <person name="Sun H."/>
            <person name="Tunlid A."/>
            <person name="Henrissat B."/>
            <person name="Grigoriev I.V."/>
            <person name="Hibbett D.S."/>
            <person name="Martin F."/>
            <person name="Nordberg H.P."/>
            <person name="Cantor M.N."/>
            <person name="Hua S.X."/>
        </authorList>
    </citation>
    <scope>NUCLEOTIDE SEQUENCE [LARGE SCALE GENOMIC DNA]</scope>
    <source>
        <strain evidence="7 8">Foug A</strain>
    </source>
</reference>
<dbReference type="GO" id="GO:0008898">
    <property type="term" value="F:S-adenosylmethionine-homocysteine S-methyltransferase activity"/>
    <property type="evidence" value="ECO:0007669"/>
    <property type="project" value="TreeGrafter"/>
</dbReference>
<dbReference type="AlphaFoldDB" id="A0A0C3EA91"/>
<keyword evidence="2 5" id="KW-0808">Transferase</keyword>
<name>A0A0C3EA91_9AGAM</name>
<evidence type="ECO:0000313" key="8">
    <source>
        <dbReference type="Proteomes" id="UP000053989"/>
    </source>
</evidence>
<accession>A0A0C3EA91</accession>
<dbReference type="GO" id="GO:0009086">
    <property type="term" value="P:methionine biosynthetic process"/>
    <property type="evidence" value="ECO:0007669"/>
    <property type="project" value="TreeGrafter"/>
</dbReference>
<dbReference type="FunCoup" id="A0A0C3EA91">
    <property type="interactions" value="19"/>
</dbReference>
<evidence type="ECO:0000256" key="1">
    <source>
        <dbReference type="ARBA" id="ARBA00022603"/>
    </source>
</evidence>
<dbReference type="HOGENOM" id="CLU_004914_3_2_1"/>
<dbReference type="GO" id="GO:0033528">
    <property type="term" value="P:S-methylmethionine cycle"/>
    <property type="evidence" value="ECO:0007669"/>
    <property type="project" value="TreeGrafter"/>
</dbReference>
<evidence type="ECO:0000256" key="2">
    <source>
        <dbReference type="ARBA" id="ARBA00022679"/>
    </source>
</evidence>
<feature type="binding site" evidence="5">
    <location>
        <position position="286"/>
    </location>
    <ligand>
        <name>Zn(2+)</name>
        <dbReference type="ChEBI" id="CHEBI:29105"/>
    </ligand>
</feature>
<dbReference type="PROSITE" id="PS50970">
    <property type="entry name" value="HCY"/>
    <property type="match status" value="1"/>
</dbReference>
<evidence type="ECO:0000313" key="7">
    <source>
        <dbReference type="EMBL" id="KIM69625.1"/>
    </source>
</evidence>
<dbReference type="GO" id="GO:0032259">
    <property type="term" value="P:methylation"/>
    <property type="evidence" value="ECO:0007669"/>
    <property type="project" value="UniProtKB-KW"/>
</dbReference>
<proteinExistence type="predicted"/>
<dbReference type="GO" id="GO:0046872">
    <property type="term" value="F:metal ion binding"/>
    <property type="evidence" value="ECO:0007669"/>
    <property type="project" value="UniProtKB-KW"/>
</dbReference>
<dbReference type="InterPro" id="IPR051486">
    <property type="entry name" value="Hcy_S-methyltransferase"/>
</dbReference>
<dbReference type="PANTHER" id="PTHR46015:SF1">
    <property type="entry name" value="HOMOCYSTEINE S-METHYLTRANSFERASE-LIKE ISOFORM 1"/>
    <property type="match status" value="1"/>
</dbReference>
<dbReference type="InParanoid" id="A0A0C3EA91"/>
<protein>
    <recommendedName>
        <fullName evidence="6">Hcy-binding domain-containing protein</fullName>
    </recommendedName>
</protein>
<evidence type="ECO:0000259" key="6">
    <source>
        <dbReference type="PROSITE" id="PS50970"/>
    </source>
</evidence>
<dbReference type="EMBL" id="KN822006">
    <property type="protein sequence ID" value="KIM69625.1"/>
    <property type="molecule type" value="Genomic_DNA"/>
</dbReference>